<dbReference type="PRINTS" id="PR00455">
    <property type="entry name" value="HTHTETR"/>
</dbReference>
<dbReference type="Pfam" id="PF00440">
    <property type="entry name" value="TetR_N"/>
    <property type="match status" value="1"/>
</dbReference>
<dbReference type="Gene3D" id="1.10.10.60">
    <property type="entry name" value="Homeodomain-like"/>
    <property type="match status" value="1"/>
</dbReference>
<dbReference type="EMBL" id="JAHBOM010000007">
    <property type="protein sequence ID" value="MBU8823440.1"/>
    <property type="molecule type" value="Genomic_DNA"/>
</dbReference>
<evidence type="ECO:0000313" key="6">
    <source>
        <dbReference type="EMBL" id="MBU8823440.1"/>
    </source>
</evidence>
<dbReference type="SUPFAM" id="SSF46689">
    <property type="entry name" value="Homeodomain-like"/>
    <property type="match status" value="1"/>
</dbReference>
<dbReference type="Pfam" id="PF16859">
    <property type="entry name" value="TetR_C_11"/>
    <property type="match status" value="1"/>
</dbReference>
<dbReference type="PANTHER" id="PTHR30055">
    <property type="entry name" value="HTH-TYPE TRANSCRIPTIONAL REGULATOR RUTR"/>
    <property type="match status" value="1"/>
</dbReference>
<dbReference type="InterPro" id="IPR036271">
    <property type="entry name" value="Tet_transcr_reg_TetR-rel_C_sf"/>
</dbReference>
<evidence type="ECO:0000259" key="5">
    <source>
        <dbReference type="PROSITE" id="PS50977"/>
    </source>
</evidence>
<accession>A0ABS6HLF6</accession>
<feature type="domain" description="HTH tetR-type" evidence="5">
    <location>
        <begin position="15"/>
        <end position="75"/>
    </location>
</feature>
<dbReference type="InterPro" id="IPR011075">
    <property type="entry name" value="TetR_C"/>
</dbReference>
<proteinExistence type="predicted"/>
<evidence type="ECO:0000256" key="3">
    <source>
        <dbReference type="ARBA" id="ARBA00023163"/>
    </source>
</evidence>
<dbReference type="InterPro" id="IPR001647">
    <property type="entry name" value="HTH_TetR"/>
</dbReference>
<reference evidence="6 7" key="1">
    <citation type="submission" date="2021-05" db="EMBL/GenBank/DDBJ databases">
        <title>Draft Genome Sequences of Clinical Respiratory Isolates of Mycobacterium goodii Recovered in Ireland.</title>
        <authorList>
            <person name="Flanagan P.R."/>
            <person name="Mok S."/>
            <person name="Roycroft E."/>
            <person name="Rogers T.R."/>
            <person name="Fitzgibbon M."/>
        </authorList>
    </citation>
    <scope>NUCLEOTIDE SEQUENCE [LARGE SCALE GENOMIC DNA]</scope>
    <source>
        <strain evidence="6 7">14IE55</strain>
    </source>
</reference>
<dbReference type="RefSeq" id="WP_073679152.1">
    <property type="nucleotide sequence ID" value="NZ_CP092364.2"/>
</dbReference>
<dbReference type="InterPro" id="IPR050109">
    <property type="entry name" value="HTH-type_TetR-like_transc_reg"/>
</dbReference>
<dbReference type="PANTHER" id="PTHR30055:SF148">
    <property type="entry name" value="TETR-FAMILY TRANSCRIPTIONAL REGULATOR"/>
    <property type="match status" value="1"/>
</dbReference>
<name>A0ABS6HLF6_MYCGD</name>
<evidence type="ECO:0000256" key="4">
    <source>
        <dbReference type="PROSITE-ProRule" id="PRU00335"/>
    </source>
</evidence>
<dbReference type="Gene3D" id="1.10.357.10">
    <property type="entry name" value="Tetracycline Repressor, domain 2"/>
    <property type="match status" value="1"/>
</dbReference>
<dbReference type="InterPro" id="IPR009057">
    <property type="entry name" value="Homeodomain-like_sf"/>
</dbReference>
<organism evidence="6 7">
    <name type="scientific">Mycolicibacterium goodii</name>
    <name type="common">Mycobacterium goodii</name>
    <dbReference type="NCBI Taxonomy" id="134601"/>
    <lineage>
        <taxon>Bacteria</taxon>
        <taxon>Bacillati</taxon>
        <taxon>Actinomycetota</taxon>
        <taxon>Actinomycetes</taxon>
        <taxon>Mycobacteriales</taxon>
        <taxon>Mycobacteriaceae</taxon>
        <taxon>Mycolicibacterium</taxon>
    </lineage>
</organism>
<keyword evidence="2 4" id="KW-0238">DNA-binding</keyword>
<comment type="caution">
    <text evidence="6">The sequence shown here is derived from an EMBL/GenBank/DDBJ whole genome shotgun (WGS) entry which is preliminary data.</text>
</comment>
<dbReference type="SUPFAM" id="SSF48498">
    <property type="entry name" value="Tetracyclin repressor-like, C-terminal domain"/>
    <property type="match status" value="1"/>
</dbReference>
<dbReference type="Proteomes" id="UP000696413">
    <property type="component" value="Unassembled WGS sequence"/>
</dbReference>
<keyword evidence="1" id="KW-0805">Transcription regulation</keyword>
<feature type="DNA-binding region" description="H-T-H motif" evidence="4">
    <location>
        <begin position="38"/>
        <end position="57"/>
    </location>
</feature>
<gene>
    <name evidence="6" type="ORF">KL859_11205</name>
</gene>
<evidence type="ECO:0000256" key="2">
    <source>
        <dbReference type="ARBA" id="ARBA00023125"/>
    </source>
</evidence>
<evidence type="ECO:0000313" key="7">
    <source>
        <dbReference type="Proteomes" id="UP000696413"/>
    </source>
</evidence>
<keyword evidence="3" id="KW-0804">Transcription</keyword>
<protein>
    <submittedName>
        <fullName evidence="6">TetR/AcrR family transcriptional regulator</fullName>
    </submittedName>
</protein>
<dbReference type="PROSITE" id="PS50977">
    <property type="entry name" value="HTH_TETR_2"/>
    <property type="match status" value="1"/>
</dbReference>
<evidence type="ECO:0000256" key="1">
    <source>
        <dbReference type="ARBA" id="ARBA00023015"/>
    </source>
</evidence>
<keyword evidence="7" id="KW-1185">Reference proteome</keyword>
<sequence>MVTGSRRGRGRRPAEDVRRDVLTAAAELLFTAGMAGFTIDKVAARSGVSKVTIYKWWPSKGALALDGYFAKVEPQLAFPDTGNIEADLRSQLHAFLHVVRDTAAGIVIAELIGQAQVDPELKAAFLQRYSGPRRRLAVAAMRSAQERGQLAAHVDPETVIDQLWGACYHRLLIPDHPLTERFVDGLVDNLFRGIGT</sequence>